<evidence type="ECO:0000313" key="3">
    <source>
        <dbReference type="Proteomes" id="UP001231189"/>
    </source>
</evidence>
<accession>A0AAD8V4B9</accession>
<evidence type="ECO:0000256" key="1">
    <source>
        <dbReference type="SAM" id="MobiDB-lite"/>
    </source>
</evidence>
<keyword evidence="3" id="KW-1185">Reference proteome</keyword>
<sequence length="145" mass="17231">MMPKRKAIGYTKPYPNEYELIPLPPKYRLPDFTKFADQMAPAPSSTVQRLRGLEEAERMYLHTLRKPRPDRLRKSRTLDEEGLPQRKEWRPKQREPMMTHRLAQTWCSFVRRSVVLHDYTDMDNSKRTNVLRSEIGLVLSADMDE</sequence>
<protein>
    <submittedName>
        <fullName evidence="2">Uncharacterized protein</fullName>
    </submittedName>
</protein>
<dbReference type="Proteomes" id="UP001231189">
    <property type="component" value="Unassembled WGS sequence"/>
</dbReference>
<gene>
    <name evidence="2" type="ORF">QYE76_008274</name>
</gene>
<reference evidence="2" key="1">
    <citation type="submission" date="2023-07" db="EMBL/GenBank/DDBJ databases">
        <title>A chromosome-level genome assembly of Lolium multiflorum.</title>
        <authorList>
            <person name="Chen Y."/>
            <person name="Copetti D."/>
            <person name="Kolliker R."/>
            <person name="Studer B."/>
        </authorList>
    </citation>
    <scope>NUCLEOTIDE SEQUENCE</scope>
    <source>
        <strain evidence="2">02402/16</strain>
        <tissue evidence="2">Leaf</tissue>
    </source>
</reference>
<comment type="caution">
    <text evidence="2">The sequence shown here is derived from an EMBL/GenBank/DDBJ whole genome shotgun (WGS) entry which is preliminary data.</text>
</comment>
<organism evidence="2 3">
    <name type="scientific">Lolium multiflorum</name>
    <name type="common">Italian ryegrass</name>
    <name type="synonym">Lolium perenne subsp. multiflorum</name>
    <dbReference type="NCBI Taxonomy" id="4521"/>
    <lineage>
        <taxon>Eukaryota</taxon>
        <taxon>Viridiplantae</taxon>
        <taxon>Streptophyta</taxon>
        <taxon>Embryophyta</taxon>
        <taxon>Tracheophyta</taxon>
        <taxon>Spermatophyta</taxon>
        <taxon>Magnoliopsida</taxon>
        <taxon>Liliopsida</taxon>
        <taxon>Poales</taxon>
        <taxon>Poaceae</taxon>
        <taxon>BOP clade</taxon>
        <taxon>Pooideae</taxon>
        <taxon>Poodae</taxon>
        <taxon>Poeae</taxon>
        <taxon>Poeae Chloroplast Group 2 (Poeae type)</taxon>
        <taxon>Loliodinae</taxon>
        <taxon>Loliinae</taxon>
        <taxon>Lolium</taxon>
    </lineage>
</organism>
<dbReference type="EMBL" id="JAUUTY010000762">
    <property type="protein sequence ID" value="KAK1585730.1"/>
    <property type="molecule type" value="Genomic_DNA"/>
</dbReference>
<name>A0AAD8V4B9_LOLMU</name>
<feature type="compositionally biased region" description="Basic and acidic residues" evidence="1">
    <location>
        <begin position="67"/>
        <end position="95"/>
    </location>
</feature>
<dbReference type="AlphaFoldDB" id="A0AAD8V4B9"/>
<feature type="region of interest" description="Disordered" evidence="1">
    <location>
        <begin position="66"/>
        <end position="95"/>
    </location>
</feature>
<proteinExistence type="predicted"/>
<evidence type="ECO:0000313" key="2">
    <source>
        <dbReference type="EMBL" id="KAK1585730.1"/>
    </source>
</evidence>